<dbReference type="InterPro" id="IPR031571">
    <property type="entry name" value="RcpC_dom"/>
</dbReference>
<dbReference type="InterPro" id="IPR017592">
    <property type="entry name" value="Pilus_assmbl_Flp-typ_CpaB"/>
</dbReference>
<proteinExistence type="predicted"/>
<organism evidence="2 7">
    <name type="scientific">Candidatus Hakubella thermalkaliphila</name>
    <dbReference type="NCBI Taxonomy" id="2754717"/>
    <lineage>
        <taxon>Bacteria</taxon>
        <taxon>Bacillati</taxon>
        <taxon>Actinomycetota</taxon>
        <taxon>Actinomycetota incertae sedis</taxon>
        <taxon>Candidatus Hakubellales</taxon>
        <taxon>Candidatus Hakubellaceae</taxon>
        <taxon>Candidatus Hakubella</taxon>
    </lineage>
</organism>
<reference evidence="6 7" key="1">
    <citation type="journal article" date="2020" name="Front. Microbiol.">
        <title>Single-cell genomics of novel Actinobacteria with the Wood-Ljungdahl pathway discovered in a serpentinizing system.</title>
        <authorList>
            <person name="Merino N."/>
            <person name="Kawai M."/>
            <person name="Boyd E.S."/>
            <person name="Colman D.R."/>
            <person name="McGlynn S.E."/>
            <person name="Nealson K.H."/>
            <person name="Kurokawa K."/>
            <person name="Hongoh Y."/>
        </authorList>
    </citation>
    <scope>NUCLEOTIDE SEQUENCE [LARGE SCALE GENOMIC DNA]</scope>
    <source>
        <strain evidence="2 7">S03</strain>
        <strain evidence="3 8">S09_30</strain>
        <strain evidence="4 9">S34</strain>
        <strain evidence="5 6">S47</strain>
    </source>
</reference>
<name>A0A6V8NHL4_9ACTN</name>
<keyword evidence="9" id="KW-1185">Reference proteome</keyword>
<evidence type="ECO:0000313" key="4">
    <source>
        <dbReference type="EMBL" id="GFP29606.1"/>
    </source>
</evidence>
<evidence type="ECO:0000313" key="6">
    <source>
        <dbReference type="Proteomes" id="UP000569018"/>
    </source>
</evidence>
<feature type="domain" description="SAF" evidence="1">
    <location>
        <begin position="40"/>
        <end position="104"/>
    </location>
</feature>
<evidence type="ECO:0000313" key="5">
    <source>
        <dbReference type="EMBL" id="GFP39173.1"/>
    </source>
</evidence>
<gene>
    <name evidence="2" type="ORF">HKBW3S03_00336</name>
    <name evidence="3" type="ORF">HKBW3S09_00130</name>
    <name evidence="4" type="ORF">HKBW3S34_00526</name>
    <name evidence="5" type="ORF">HKBW3S47_00873</name>
</gene>
<evidence type="ECO:0000313" key="9">
    <source>
        <dbReference type="Proteomes" id="UP000588083"/>
    </source>
</evidence>
<dbReference type="AlphaFoldDB" id="A0A6V8NHL4"/>
<dbReference type="Pfam" id="PF16976">
    <property type="entry name" value="RcpC"/>
    <property type="match status" value="1"/>
</dbReference>
<evidence type="ECO:0000313" key="7">
    <source>
        <dbReference type="Proteomes" id="UP000574717"/>
    </source>
</evidence>
<evidence type="ECO:0000313" key="8">
    <source>
        <dbReference type="Proteomes" id="UP000585609"/>
    </source>
</evidence>
<dbReference type="Proteomes" id="UP000588083">
    <property type="component" value="Unassembled WGS sequence"/>
</dbReference>
<comment type="caution">
    <text evidence="2">The sequence shown here is derived from an EMBL/GenBank/DDBJ whole genome shotgun (WGS) entry which is preliminary data.</text>
</comment>
<dbReference type="NCBIfam" id="TIGR03177">
    <property type="entry name" value="pilus_cpaB"/>
    <property type="match status" value="1"/>
</dbReference>
<protein>
    <submittedName>
        <fullName evidence="2">Pilus assembly protein CpaB</fullName>
    </submittedName>
</protein>
<dbReference type="InterPro" id="IPR013974">
    <property type="entry name" value="SAF"/>
</dbReference>
<dbReference type="EMBL" id="BLRU01000016">
    <property type="protein sequence ID" value="GFP18831.1"/>
    <property type="molecule type" value="Genomic_DNA"/>
</dbReference>
<dbReference type="Proteomes" id="UP000585609">
    <property type="component" value="Unassembled WGS sequence"/>
</dbReference>
<dbReference type="SMART" id="SM00858">
    <property type="entry name" value="SAF"/>
    <property type="match status" value="1"/>
</dbReference>
<dbReference type="CDD" id="cd11614">
    <property type="entry name" value="SAF_CpaB_FlgA_like"/>
    <property type="match status" value="1"/>
</dbReference>
<sequence>MKIRIILLLFAIVLGAVAAFGVFAYVTSIKTSVEEKVEKVQVLVAGRNIPKWTPVTAIAKDISLAGIPREYLVEGVLTSLDKYKGHVTATQINKGEQITSTKFVLPEQAGLAFVIPDGLVAVSIQVDEVIGVSNLINIGDRVNVIATFEEATEQTAEVLEGDPAITKTLLWNVQVLYVGTYVPSDGEGQEQKAFPAPSGQELKEITTITLAVTPLQAEKLVFSEDMGRVRLALLPRKGIEETATPGRFLGNIFE</sequence>
<dbReference type="EMBL" id="BLRZ01000016">
    <property type="protein sequence ID" value="GFP29606.1"/>
    <property type="molecule type" value="Genomic_DNA"/>
</dbReference>
<evidence type="ECO:0000313" key="3">
    <source>
        <dbReference type="EMBL" id="GFP22662.1"/>
    </source>
</evidence>
<evidence type="ECO:0000259" key="1">
    <source>
        <dbReference type="SMART" id="SM00858"/>
    </source>
</evidence>
<dbReference type="EMBL" id="BLSD01000035">
    <property type="protein sequence ID" value="GFP39173.1"/>
    <property type="molecule type" value="Genomic_DNA"/>
</dbReference>
<dbReference type="RefSeq" id="WP_176235586.1">
    <property type="nucleotide sequence ID" value="NZ_BLRU01000016.1"/>
</dbReference>
<accession>A0A6V8NHL4</accession>
<dbReference type="Proteomes" id="UP000574717">
    <property type="component" value="Unassembled WGS sequence"/>
</dbReference>
<dbReference type="EMBL" id="BLRW01000008">
    <property type="protein sequence ID" value="GFP22662.1"/>
    <property type="molecule type" value="Genomic_DNA"/>
</dbReference>
<evidence type="ECO:0000313" key="2">
    <source>
        <dbReference type="EMBL" id="GFP18831.1"/>
    </source>
</evidence>
<dbReference type="Proteomes" id="UP000569018">
    <property type="component" value="Unassembled WGS sequence"/>
</dbReference>